<reference evidence="13" key="1">
    <citation type="submission" date="2017-09" db="EMBL/GenBank/DDBJ databases">
        <title>Depth-based differentiation of microbial function through sediment-hosted aquifers and enrichment of novel symbionts in the deep terrestrial subsurface.</title>
        <authorList>
            <person name="Probst A.J."/>
            <person name="Ladd B."/>
            <person name="Jarett J.K."/>
            <person name="Geller-Mcgrath D.E."/>
            <person name="Sieber C.M.K."/>
            <person name="Emerson J.B."/>
            <person name="Anantharaman K."/>
            <person name="Thomas B.C."/>
            <person name="Malmstrom R."/>
            <person name="Stieglmeier M."/>
            <person name="Klingl A."/>
            <person name="Woyke T."/>
            <person name="Ryan C.M."/>
            <person name="Banfield J.F."/>
        </authorList>
    </citation>
    <scope>NUCLEOTIDE SEQUENCE [LARGE SCALE GENOMIC DNA]</scope>
</reference>
<evidence type="ECO:0000256" key="3">
    <source>
        <dbReference type="ARBA" id="ARBA00022741"/>
    </source>
</evidence>
<keyword evidence="4 9" id="KW-0067">ATP-binding</keyword>
<evidence type="ECO:0000256" key="7">
    <source>
        <dbReference type="NCBIfam" id="TIGR00414"/>
    </source>
</evidence>
<dbReference type="GO" id="GO:0004828">
    <property type="term" value="F:serine-tRNA ligase activity"/>
    <property type="evidence" value="ECO:0007669"/>
    <property type="project" value="UniProtKB-UniRule"/>
</dbReference>
<dbReference type="GO" id="GO:0006434">
    <property type="term" value="P:seryl-tRNA aminoacylation"/>
    <property type="evidence" value="ECO:0007669"/>
    <property type="project" value="UniProtKB-UniRule"/>
</dbReference>
<feature type="binding site" evidence="9">
    <location>
        <begin position="354"/>
        <end position="357"/>
    </location>
    <ligand>
        <name>ATP</name>
        <dbReference type="ChEBI" id="CHEBI:30616"/>
    </ligand>
</feature>
<dbReference type="PIRSF" id="PIRSF001529">
    <property type="entry name" value="Ser-tRNA-synth_IIa"/>
    <property type="match status" value="1"/>
</dbReference>
<dbReference type="GO" id="GO:0005524">
    <property type="term" value="F:ATP binding"/>
    <property type="evidence" value="ECO:0007669"/>
    <property type="project" value="UniProtKB-KW"/>
</dbReference>
<proteinExistence type="predicted"/>
<dbReference type="GO" id="GO:0005737">
    <property type="term" value="C:cytoplasm"/>
    <property type="evidence" value="ECO:0007669"/>
    <property type="project" value="UniProtKB-UniRule"/>
</dbReference>
<feature type="binding site" evidence="8">
    <location>
        <position position="290"/>
    </location>
    <ligand>
        <name>L-serine</name>
        <dbReference type="ChEBI" id="CHEBI:33384"/>
    </ligand>
</feature>
<evidence type="ECO:0000256" key="6">
    <source>
        <dbReference type="ARBA" id="ARBA00023146"/>
    </source>
</evidence>
<comment type="caution">
    <text evidence="12">The sequence shown here is derived from an EMBL/GenBank/DDBJ whole genome shotgun (WGS) entry which is preliminary data.</text>
</comment>
<keyword evidence="3" id="KW-0547">Nucleotide-binding</keyword>
<evidence type="ECO:0000256" key="8">
    <source>
        <dbReference type="PIRSR" id="PIRSR001529-1"/>
    </source>
</evidence>
<dbReference type="SUPFAM" id="SSF46589">
    <property type="entry name" value="tRNA-binding arm"/>
    <property type="match status" value="1"/>
</dbReference>
<dbReference type="Pfam" id="PF02403">
    <property type="entry name" value="Seryl_tRNA_N"/>
    <property type="match status" value="1"/>
</dbReference>
<feature type="binding site" evidence="9">
    <location>
        <begin position="283"/>
        <end position="286"/>
    </location>
    <ligand>
        <name>ATP</name>
        <dbReference type="ChEBI" id="CHEBI:30616"/>
    </ligand>
</feature>
<accession>A0A2H0USG8</accession>
<dbReference type="InterPro" id="IPR010978">
    <property type="entry name" value="tRNA-bd_arm"/>
</dbReference>
<dbReference type="Pfam" id="PF00587">
    <property type="entry name" value="tRNA-synt_2b"/>
    <property type="match status" value="1"/>
</dbReference>
<evidence type="ECO:0000256" key="10">
    <source>
        <dbReference type="SAM" id="Coils"/>
    </source>
</evidence>
<dbReference type="PROSITE" id="PS50862">
    <property type="entry name" value="AA_TRNA_LIGASE_II"/>
    <property type="match status" value="1"/>
</dbReference>
<evidence type="ECO:0000313" key="12">
    <source>
        <dbReference type="EMBL" id="PIR89358.1"/>
    </source>
</evidence>
<evidence type="ECO:0000256" key="9">
    <source>
        <dbReference type="PIRSR" id="PIRSR001529-2"/>
    </source>
</evidence>
<keyword evidence="10" id="KW-0175">Coiled coil</keyword>
<dbReference type="NCBIfam" id="TIGR00414">
    <property type="entry name" value="serS"/>
    <property type="match status" value="1"/>
</dbReference>
<sequence>MLDINLIRENPEIVRKSLRDRNMNESSVDDFLAIDSEWRGVEGEIGQIRAKLNELSRERKIEEAKVVKEKIKQLEEDIKTLEKKRDTLLYSFPNIPKEDVPVGRDESHNKVLRTWGTPPKFDFEPKDHIALGESLGILDMTKASEVSGARFAYLKGELALLEIALVSYAFNILTSKKELQKIAKKFGKNFSGEPFTPIIPPAMIRPEVFTKMARLSEEDKDERYYLPSDDLYLIGSAEHTLGPLHMNESINEKDAPVRYVGFSPSFRREAGSYGKDTRGILRVHQFDKVEIETFTTIEKQDEEHEFVVAIQEYLMQSLKIPYRVMLLSTGDMGKPDARQIDIESWMPGQDKYRETHSADMMGDYQSRRLKTKIKNKDGGNEYAAMIDATVFAIGRTLIAIMENYQTEKGTIKIPKVLQKHVGVKEVKPKN</sequence>
<dbReference type="InterPro" id="IPR002317">
    <property type="entry name" value="Ser-tRNA-ligase_type_1"/>
</dbReference>
<dbReference type="InterPro" id="IPR006195">
    <property type="entry name" value="aa-tRNA-synth_II"/>
</dbReference>
<dbReference type="EMBL" id="PFAZ01000001">
    <property type="protein sequence ID" value="PIR89358.1"/>
    <property type="molecule type" value="Genomic_DNA"/>
</dbReference>
<dbReference type="InterPro" id="IPR042103">
    <property type="entry name" value="SerRS_1_N_sf"/>
</dbReference>
<dbReference type="PANTHER" id="PTHR11778">
    <property type="entry name" value="SERYL-TRNA SYNTHETASE"/>
    <property type="match status" value="1"/>
</dbReference>
<evidence type="ECO:0000256" key="1">
    <source>
        <dbReference type="ARBA" id="ARBA00012840"/>
    </source>
</evidence>
<dbReference type="InterPro" id="IPR002314">
    <property type="entry name" value="aa-tRNA-synt_IIb"/>
</dbReference>
<evidence type="ECO:0000256" key="5">
    <source>
        <dbReference type="ARBA" id="ARBA00022917"/>
    </source>
</evidence>
<keyword evidence="5" id="KW-0648">Protein biosynthesis</keyword>
<evidence type="ECO:0000313" key="13">
    <source>
        <dbReference type="Proteomes" id="UP000231157"/>
    </source>
</evidence>
<dbReference type="Proteomes" id="UP000231157">
    <property type="component" value="Unassembled WGS sequence"/>
</dbReference>
<protein>
    <recommendedName>
        <fullName evidence="1 7">Serine--tRNA ligase</fullName>
        <ecNumber evidence="1 7">6.1.1.11</ecNumber>
    </recommendedName>
</protein>
<gene>
    <name evidence="12" type="ORF">COU07_00460</name>
</gene>
<dbReference type="EC" id="6.1.1.11" evidence="1 7"/>
<evidence type="ECO:0000259" key="11">
    <source>
        <dbReference type="PROSITE" id="PS50862"/>
    </source>
</evidence>
<name>A0A2H0USG8_9BACT</name>
<feature type="binding site" evidence="9">
    <location>
        <begin position="267"/>
        <end position="269"/>
    </location>
    <ligand>
        <name>ATP</name>
        <dbReference type="ChEBI" id="CHEBI:30616"/>
    </ligand>
</feature>
<keyword evidence="2 12" id="KW-0436">Ligase</keyword>
<feature type="site" description="Important for serine binding" evidence="8">
    <location>
        <position position="389"/>
    </location>
</feature>
<evidence type="ECO:0000256" key="4">
    <source>
        <dbReference type="ARBA" id="ARBA00022840"/>
    </source>
</evidence>
<dbReference type="Gene3D" id="3.30.930.10">
    <property type="entry name" value="Bira Bifunctional Protein, Domain 2"/>
    <property type="match status" value="1"/>
</dbReference>
<feature type="coiled-coil region" evidence="10">
    <location>
        <begin position="45"/>
        <end position="91"/>
    </location>
</feature>
<dbReference type="InterPro" id="IPR015866">
    <property type="entry name" value="Ser-tRNA-synth_1_N"/>
</dbReference>
<evidence type="ECO:0000256" key="2">
    <source>
        <dbReference type="ARBA" id="ARBA00022598"/>
    </source>
</evidence>
<feature type="binding site" evidence="8">
    <location>
        <position position="267"/>
    </location>
    <ligand>
        <name>L-serine</name>
        <dbReference type="ChEBI" id="CHEBI:33384"/>
    </ligand>
</feature>
<dbReference type="PRINTS" id="PR00981">
    <property type="entry name" value="TRNASYNTHSER"/>
</dbReference>
<organism evidence="12 13">
    <name type="scientific">Candidatus Harrisonbacteria bacterium CG10_big_fil_rev_8_21_14_0_10_40_38</name>
    <dbReference type="NCBI Taxonomy" id="1974583"/>
    <lineage>
        <taxon>Bacteria</taxon>
        <taxon>Candidatus Harrisoniibacteriota</taxon>
    </lineage>
</organism>
<dbReference type="InterPro" id="IPR045864">
    <property type="entry name" value="aa-tRNA-synth_II/BPL/LPL"/>
</dbReference>
<dbReference type="SUPFAM" id="SSF55681">
    <property type="entry name" value="Class II aaRS and biotin synthetases"/>
    <property type="match status" value="1"/>
</dbReference>
<keyword evidence="6" id="KW-0030">Aminoacyl-tRNA synthetase</keyword>
<feature type="domain" description="Aminoacyl-transfer RNA synthetases class-II family profile" evidence="11">
    <location>
        <begin position="178"/>
        <end position="414"/>
    </location>
</feature>
<dbReference type="AlphaFoldDB" id="A0A2H0USG8"/>
<dbReference type="Gene3D" id="1.10.287.40">
    <property type="entry name" value="Serine-tRNA synthetase, tRNA binding domain"/>
    <property type="match status" value="1"/>
</dbReference>